<dbReference type="Gene3D" id="2.60.40.10">
    <property type="entry name" value="Immunoglobulins"/>
    <property type="match status" value="1"/>
</dbReference>
<comment type="caution">
    <text evidence="2">The sequence shown here is derived from an EMBL/GenBank/DDBJ whole genome shotgun (WGS) entry which is preliminary data.</text>
</comment>
<dbReference type="InterPro" id="IPR036179">
    <property type="entry name" value="Ig-like_dom_sf"/>
</dbReference>
<protein>
    <recommendedName>
        <fullName evidence="3">Ig-like domain-containing protein</fullName>
    </recommendedName>
</protein>
<sequence>MRYDNAMYDARNSSVGHQQHSPRDPSLASRATFRPSPPASLTLTPALTSDTGTYHCRADFADSPSRTTVIKITLH</sequence>
<dbReference type="Proteomes" id="UP000711488">
    <property type="component" value="Unassembled WGS sequence"/>
</dbReference>
<dbReference type="EMBL" id="JQDR03006661">
    <property type="protein sequence ID" value="KAA0199860.1"/>
    <property type="molecule type" value="Genomic_DNA"/>
</dbReference>
<reference evidence="2" key="1">
    <citation type="submission" date="2014-08" db="EMBL/GenBank/DDBJ databases">
        <authorList>
            <person name="Murali S."/>
            <person name="Richards S."/>
            <person name="Bandaranaike D."/>
            <person name="Bellair M."/>
            <person name="Blankenburg K."/>
            <person name="Chao H."/>
            <person name="Dinh H."/>
            <person name="Doddapaneni H."/>
            <person name="Dugan-Rocha S."/>
            <person name="Elkadiri S."/>
            <person name="Gnanaolivu R."/>
            <person name="Hughes D."/>
            <person name="Lee S."/>
            <person name="Li M."/>
            <person name="Ming W."/>
            <person name="Munidasa M."/>
            <person name="Muniz J."/>
            <person name="Nguyen L."/>
            <person name="Osuji N."/>
            <person name="Pu L.-L."/>
            <person name="Puazo M."/>
            <person name="Skinner E."/>
            <person name="Qu C."/>
            <person name="Quiroz J."/>
            <person name="Raj R."/>
            <person name="Weissenberger G."/>
            <person name="Xin Y."/>
            <person name="Zou X."/>
            <person name="Han Y."/>
            <person name="Worley K."/>
            <person name="Muzny D."/>
            <person name="Gibbs R."/>
        </authorList>
    </citation>
    <scope>NUCLEOTIDE SEQUENCE</scope>
    <source>
        <strain evidence="2">HAZT.00-mixed</strain>
        <tissue evidence="2">Whole organism</tissue>
    </source>
</reference>
<reference evidence="2" key="2">
    <citation type="journal article" date="2018" name="Environ. Sci. Technol.">
        <title>The Toxicogenome of Hyalella azteca: A Model for Sediment Ecotoxicology and Evolutionary Toxicology.</title>
        <authorList>
            <person name="Poynton H.C."/>
            <person name="Hasenbein S."/>
            <person name="Benoit J.B."/>
            <person name="Sepulveda M.S."/>
            <person name="Poelchau M.F."/>
            <person name="Hughes D.S.T."/>
            <person name="Murali S.C."/>
            <person name="Chen S."/>
            <person name="Glastad K.M."/>
            <person name="Goodisman M.A.D."/>
            <person name="Werren J.H."/>
            <person name="Vineis J.H."/>
            <person name="Bowen J.L."/>
            <person name="Friedrich M."/>
            <person name="Jones J."/>
            <person name="Robertson H.M."/>
            <person name="Feyereisen R."/>
            <person name="Mechler-Hickson A."/>
            <person name="Mathers N."/>
            <person name="Lee C.E."/>
            <person name="Colbourne J.K."/>
            <person name="Biales A."/>
            <person name="Johnston J.S."/>
            <person name="Wellborn G.A."/>
            <person name="Rosendale A.J."/>
            <person name="Cridge A.G."/>
            <person name="Munoz-Torres M.C."/>
            <person name="Bain P.A."/>
            <person name="Manny A.R."/>
            <person name="Major K.M."/>
            <person name="Lambert F.N."/>
            <person name="Vulpe C.D."/>
            <person name="Tuck P."/>
            <person name="Blalock B.J."/>
            <person name="Lin Y.Y."/>
            <person name="Smith M.E."/>
            <person name="Ochoa-Acuna H."/>
            <person name="Chen M.M."/>
            <person name="Childers C.P."/>
            <person name="Qu J."/>
            <person name="Dugan S."/>
            <person name="Lee S.L."/>
            <person name="Chao H."/>
            <person name="Dinh H."/>
            <person name="Han Y."/>
            <person name="Doddapaneni H."/>
            <person name="Worley K.C."/>
            <person name="Muzny D.M."/>
            <person name="Gibbs R.A."/>
            <person name="Richards S."/>
        </authorList>
    </citation>
    <scope>NUCLEOTIDE SEQUENCE</scope>
    <source>
        <strain evidence="2">HAZT.00-mixed</strain>
        <tissue evidence="2">Whole organism</tissue>
    </source>
</reference>
<evidence type="ECO:0000256" key="1">
    <source>
        <dbReference type="SAM" id="MobiDB-lite"/>
    </source>
</evidence>
<name>A0A6A0H6V9_HYAAZ</name>
<dbReference type="InterPro" id="IPR013783">
    <property type="entry name" value="Ig-like_fold"/>
</dbReference>
<reference evidence="2" key="3">
    <citation type="submission" date="2019-06" db="EMBL/GenBank/DDBJ databases">
        <authorList>
            <person name="Poynton C."/>
            <person name="Hasenbein S."/>
            <person name="Benoit J.B."/>
            <person name="Sepulveda M.S."/>
            <person name="Poelchau M.F."/>
            <person name="Murali S.C."/>
            <person name="Chen S."/>
            <person name="Glastad K.M."/>
            <person name="Werren J.H."/>
            <person name="Vineis J.H."/>
            <person name="Bowen J.L."/>
            <person name="Friedrich M."/>
            <person name="Jones J."/>
            <person name="Robertson H.M."/>
            <person name="Feyereisen R."/>
            <person name="Mechler-Hickson A."/>
            <person name="Mathers N."/>
            <person name="Lee C.E."/>
            <person name="Colbourne J.K."/>
            <person name="Biales A."/>
            <person name="Johnston J.S."/>
            <person name="Wellborn G.A."/>
            <person name="Rosendale A.J."/>
            <person name="Cridge A.G."/>
            <person name="Munoz-Torres M.C."/>
            <person name="Bain P.A."/>
            <person name="Manny A.R."/>
            <person name="Major K.M."/>
            <person name="Lambert F.N."/>
            <person name="Vulpe C.D."/>
            <person name="Tuck P."/>
            <person name="Blalock B.J."/>
            <person name="Lin Y.-Y."/>
            <person name="Smith M.E."/>
            <person name="Ochoa-Acuna H."/>
            <person name="Chen M.-J.M."/>
            <person name="Childers C.P."/>
            <person name="Qu J."/>
            <person name="Dugan S."/>
            <person name="Lee S.L."/>
            <person name="Chao H."/>
            <person name="Dinh H."/>
            <person name="Han Y."/>
            <person name="Doddapaneni H."/>
            <person name="Worley K.C."/>
            <person name="Muzny D.M."/>
            <person name="Gibbs R.A."/>
            <person name="Richards S."/>
        </authorList>
    </citation>
    <scope>NUCLEOTIDE SEQUENCE</scope>
    <source>
        <strain evidence="2">HAZT.00-mixed</strain>
        <tissue evidence="2">Whole organism</tissue>
    </source>
</reference>
<proteinExistence type="predicted"/>
<accession>A0A6A0H6V9</accession>
<evidence type="ECO:0000313" key="2">
    <source>
        <dbReference type="EMBL" id="KAA0199860.1"/>
    </source>
</evidence>
<evidence type="ECO:0008006" key="3">
    <source>
        <dbReference type="Google" id="ProtNLM"/>
    </source>
</evidence>
<dbReference type="CDD" id="cd00096">
    <property type="entry name" value="Ig"/>
    <property type="match status" value="1"/>
</dbReference>
<organism evidence="2">
    <name type="scientific">Hyalella azteca</name>
    <name type="common">Amphipod</name>
    <dbReference type="NCBI Taxonomy" id="294128"/>
    <lineage>
        <taxon>Eukaryota</taxon>
        <taxon>Metazoa</taxon>
        <taxon>Ecdysozoa</taxon>
        <taxon>Arthropoda</taxon>
        <taxon>Crustacea</taxon>
        <taxon>Multicrustacea</taxon>
        <taxon>Malacostraca</taxon>
        <taxon>Eumalacostraca</taxon>
        <taxon>Peracarida</taxon>
        <taxon>Amphipoda</taxon>
        <taxon>Senticaudata</taxon>
        <taxon>Talitrida</taxon>
        <taxon>Talitroidea</taxon>
        <taxon>Hyalellidae</taxon>
        <taxon>Hyalella</taxon>
    </lineage>
</organism>
<gene>
    <name evidence="2" type="ORF">HAZT_HAZT001336</name>
</gene>
<dbReference type="SUPFAM" id="SSF48726">
    <property type="entry name" value="Immunoglobulin"/>
    <property type="match status" value="1"/>
</dbReference>
<feature type="region of interest" description="Disordered" evidence="1">
    <location>
        <begin position="1"/>
        <end position="46"/>
    </location>
</feature>
<dbReference type="AlphaFoldDB" id="A0A6A0H6V9"/>